<keyword evidence="1" id="KW-0472">Membrane</keyword>
<sequence length="134" mass="13768">MQGADVKERYRTPPPFDARAPAVGAAVALVLVLLASGVLALAVYLTALHEYQLEALLYYLGTGATAAGGLVAARWADHKGWLHGGAAGLLYVLVGSVLGHWLFPGDASPLAHLGPRMVLGFVLGAIGGVVGMLL</sequence>
<feature type="transmembrane region" description="Helical" evidence="1">
    <location>
        <begin position="20"/>
        <end position="44"/>
    </location>
</feature>
<accession>A0ABZ0QRD8</accession>
<protein>
    <submittedName>
        <fullName evidence="2">TIGR04086 family membrane protein</fullName>
    </submittedName>
</protein>
<keyword evidence="1" id="KW-1133">Transmembrane helix</keyword>
<feature type="transmembrane region" description="Helical" evidence="1">
    <location>
        <begin position="56"/>
        <end position="75"/>
    </location>
</feature>
<evidence type="ECO:0000256" key="1">
    <source>
        <dbReference type="SAM" id="Phobius"/>
    </source>
</evidence>
<dbReference type="RefSeq" id="WP_318751470.1">
    <property type="nucleotide sequence ID" value="NZ_CP132508.1"/>
</dbReference>
<feature type="transmembrane region" description="Helical" evidence="1">
    <location>
        <begin position="81"/>
        <end position="103"/>
    </location>
</feature>
<evidence type="ECO:0000313" key="3">
    <source>
        <dbReference type="Proteomes" id="UP001304683"/>
    </source>
</evidence>
<gene>
    <name evidence="2" type="ORF">Q5761_05370</name>
</gene>
<keyword evidence="3" id="KW-1185">Reference proteome</keyword>
<proteinExistence type="predicted"/>
<evidence type="ECO:0000313" key="2">
    <source>
        <dbReference type="EMBL" id="WPD20070.1"/>
    </source>
</evidence>
<dbReference type="Pfam" id="PF12670">
    <property type="entry name" value="DUF3792"/>
    <property type="match status" value="1"/>
</dbReference>
<dbReference type="Proteomes" id="UP001304683">
    <property type="component" value="Chromosome"/>
</dbReference>
<dbReference type="NCBIfam" id="TIGR04086">
    <property type="entry name" value="TIGR04086_membr"/>
    <property type="match status" value="1"/>
</dbReference>
<keyword evidence="1" id="KW-0812">Transmembrane</keyword>
<feature type="transmembrane region" description="Helical" evidence="1">
    <location>
        <begin position="115"/>
        <end position="133"/>
    </location>
</feature>
<name>A0ABZ0QRD8_9FIRM</name>
<reference evidence="2 3" key="1">
    <citation type="submission" date="2023-08" db="EMBL/GenBank/DDBJ databases">
        <title>Genome sequence of Thermaerobacter compostii strain Ins1, a spore-forming filamentous bacterium isolated from a deep geothermal reservoir.</title>
        <authorList>
            <person name="Bregnard D."/>
            <person name="Gonzalez D."/>
            <person name="Junier P."/>
        </authorList>
    </citation>
    <scope>NUCLEOTIDE SEQUENCE [LARGE SCALE GENOMIC DNA]</scope>
    <source>
        <strain evidence="2 3">Ins1</strain>
    </source>
</reference>
<dbReference type="EMBL" id="CP132508">
    <property type="protein sequence ID" value="WPD20070.1"/>
    <property type="molecule type" value="Genomic_DNA"/>
</dbReference>
<dbReference type="InterPro" id="IPR023804">
    <property type="entry name" value="DUF3792_TM"/>
</dbReference>
<organism evidence="2 3">
    <name type="scientific">Thermaerobacter composti</name>
    <dbReference type="NCBI Taxonomy" id="554949"/>
    <lineage>
        <taxon>Bacteria</taxon>
        <taxon>Bacillati</taxon>
        <taxon>Bacillota</taxon>
        <taxon>Clostridia</taxon>
        <taxon>Eubacteriales</taxon>
        <taxon>Clostridiales Family XVII. Incertae Sedis</taxon>
        <taxon>Thermaerobacter</taxon>
    </lineage>
</organism>